<name>A0A914CG71_9BILA</name>
<accession>A0A914CG71</accession>
<dbReference type="SUPFAM" id="SSF56436">
    <property type="entry name" value="C-type lectin-like"/>
    <property type="match status" value="2"/>
</dbReference>
<evidence type="ECO:0000259" key="3">
    <source>
        <dbReference type="PROSITE" id="PS50041"/>
    </source>
</evidence>
<dbReference type="Pfam" id="PF00059">
    <property type="entry name" value="Lectin_C"/>
    <property type="match status" value="2"/>
</dbReference>
<feature type="compositionally biased region" description="Basic residues" evidence="1">
    <location>
        <begin position="322"/>
        <end position="336"/>
    </location>
</feature>
<evidence type="ECO:0000256" key="1">
    <source>
        <dbReference type="SAM" id="MobiDB-lite"/>
    </source>
</evidence>
<feature type="region of interest" description="Disordered" evidence="1">
    <location>
        <begin position="314"/>
        <end position="349"/>
    </location>
</feature>
<proteinExistence type="predicted"/>
<dbReference type="PANTHER" id="PTHR22803">
    <property type="entry name" value="MANNOSE, PHOSPHOLIPASE, LECTIN RECEPTOR RELATED"/>
    <property type="match status" value="1"/>
</dbReference>
<sequence length="349" mass="39963">MLTNLLLAAIFLLHQESFACPVGTVEGLTPDICYFFSVKKANWSDAETECISYSGHLASVGSAFENNFLQTQAKKAFSNDVTYYLGGSYINFIDDPNNITQWAWIDGAPFNYQNFAPGQQPKENDTGAFYVDIQSGQWYSDFNSTETLRQYVCRVPNGKVDCNGTYYYLNNMCYWEANGVGYSFATQYCQDDGGHLASIHNDLDNNIASLFIAFNNMSITFIGLTQFLGEWVWQDGSTYNYSKWENGFQPLFPFTLCVMMEGQHWIGGDDNECEIDPEIYLRIDNICAKAVQVTPVKHVSEMRQEKKLKMLRSREKISREGLRRRHEKKKKIVTKKGQKEYFGKKENEA</sequence>
<keyword evidence="4" id="KW-1185">Reference proteome</keyword>
<feature type="signal peptide" evidence="2">
    <location>
        <begin position="1"/>
        <end position="19"/>
    </location>
</feature>
<feature type="domain" description="C-type lectin" evidence="3">
    <location>
        <begin position="29"/>
        <end position="138"/>
    </location>
</feature>
<dbReference type="Proteomes" id="UP000887540">
    <property type="component" value="Unplaced"/>
</dbReference>
<dbReference type="InterPro" id="IPR016187">
    <property type="entry name" value="CTDL_fold"/>
</dbReference>
<evidence type="ECO:0000256" key="2">
    <source>
        <dbReference type="SAM" id="SignalP"/>
    </source>
</evidence>
<reference evidence="5" key="1">
    <citation type="submission" date="2022-11" db="UniProtKB">
        <authorList>
            <consortium name="WormBaseParasite"/>
        </authorList>
    </citation>
    <scope>IDENTIFICATION</scope>
</reference>
<keyword evidence="2" id="KW-0732">Signal</keyword>
<dbReference type="InterPro" id="IPR050111">
    <property type="entry name" value="C-type_lectin/snaclec_domain"/>
</dbReference>
<organism evidence="4 5">
    <name type="scientific">Acrobeloides nanus</name>
    <dbReference type="NCBI Taxonomy" id="290746"/>
    <lineage>
        <taxon>Eukaryota</taxon>
        <taxon>Metazoa</taxon>
        <taxon>Ecdysozoa</taxon>
        <taxon>Nematoda</taxon>
        <taxon>Chromadorea</taxon>
        <taxon>Rhabditida</taxon>
        <taxon>Tylenchina</taxon>
        <taxon>Cephalobomorpha</taxon>
        <taxon>Cephaloboidea</taxon>
        <taxon>Cephalobidae</taxon>
        <taxon>Acrobeloides</taxon>
    </lineage>
</organism>
<feature type="domain" description="C-type lectin" evidence="3">
    <location>
        <begin position="169"/>
        <end position="265"/>
    </location>
</feature>
<dbReference type="Gene3D" id="3.10.100.10">
    <property type="entry name" value="Mannose-Binding Protein A, subunit A"/>
    <property type="match status" value="2"/>
</dbReference>
<dbReference type="InterPro" id="IPR001304">
    <property type="entry name" value="C-type_lectin-like"/>
</dbReference>
<protein>
    <submittedName>
        <fullName evidence="5">C-type lectin domain-containing protein</fullName>
    </submittedName>
</protein>
<feature type="chain" id="PRO_5037800712" evidence="2">
    <location>
        <begin position="20"/>
        <end position="349"/>
    </location>
</feature>
<dbReference type="PROSITE" id="PS50041">
    <property type="entry name" value="C_TYPE_LECTIN_2"/>
    <property type="match status" value="2"/>
</dbReference>
<dbReference type="InterPro" id="IPR016186">
    <property type="entry name" value="C-type_lectin-like/link_sf"/>
</dbReference>
<dbReference type="WBParaSite" id="ACRNAN_scaffold10371.g18325.t1">
    <property type="protein sequence ID" value="ACRNAN_scaffold10371.g18325.t1"/>
    <property type="gene ID" value="ACRNAN_scaffold10371.g18325"/>
</dbReference>
<dbReference type="CDD" id="cd00037">
    <property type="entry name" value="CLECT"/>
    <property type="match status" value="2"/>
</dbReference>
<evidence type="ECO:0000313" key="4">
    <source>
        <dbReference type="Proteomes" id="UP000887540"/>
    </source>
</evidence>
<dbReference type="SMART" id="SM00034">
    <property type="entry name" value="CLECT"/>
    <property type="match status" value="2"/>
</dbReference>
<dbReference type="AlphaFoldDB" id="A0A914CG71"/>
<evidence type="ECO:0000313" key="5">
    <source>
        <dbReference type="WBParaSite" id="ACRNAN_scaffold10371.g18325.t1"/>
    </source>
</evidence>
<feature type="compositionally biased region" description="Basic and acidic residues" evidence="1">
    <location>
        <begin position="337"/>
        <end position="349"/>
    </location>
</feature>